<feature type="domain" description="NB-ARC" evidence="7">
    <location>
        <begin position="177"/>
        <end position="341"/>
    </location>
</feature>
<sequence length="1278" mass="144507">MTELVVSAFFSLFFDKLTSEALNKIACDKGIESELKKLKMSLDQIQALLNDASQKEATNEFVRRWLNGLQHLAYDIDDVLDDLETEDMERELTDNSGSTISKVRELILTCCTNFSLSSRMHGKLDDIVTELQELEKAKTNLGLSVITNEMAKVKRHEASLVDASVIVGREGDKNAFVQKLLGGKDESSSQNFSIVPIVGMGGVGKTTLARLLYDEKEVKHHFQVRAWVCVSHEFDIFNISKVIYQSVTGETKEFTDLNMLQEAVREKLKDKLFLIVLDDVWSESYDDWDKLVGSFLMGAPGSRVIMTTRKEQLLRKMGYTHLEHLPSLSHDDAMCLFSQHALGVDNFDSHPTLKPHGEGFVKKCVGLPLALRVFGRLLRTKTDEEEWKVLLNSEIWRLGNGDEIVPALRLSYNDLSASLKLLFAYCSLFPKDYMFGKEELILLWMAEGFLHQPTKSKSMKSLGHEYFEELLSRSFFQHSSDDESLFMMHDLMNDLAMSVAGDFFLRLDIGMKEYSRMDALPKLRHMSFVSEHFMVHERFKPLKGVKNLRTVLALSLGVVKSWEQIFISNKIINDLLQELPLLRVLSLSDLSISEVPEVIGSMKHLRYLNLSRTEIQNLPENVCNLYNLQTLIVYGCKYLFKLPENFSKLKNLQHFDIRDTPLFKKMPLGIGDLKRLQTLSKIIIGGESGFSLTKLKNLQNLHGKVFIEGLGNVENAMDAREANFSQKRLTELVLDWGDEFNAFGTETHEMGILNELKPHNGTLEKLGIKSYRGMEFPNWVGDPSFCRLTRVSIDGCEECAYLPRLGQLPSLKELFIGEMSKVKVVGLELLGIDHAFPSLEILCFKSMSGWEEWSTNSGAFPCLQELHIEDCPNLVQVSLEALPSLRVLKVIKCGHGLLKSLVVVASSVTVLEIDDIWGLTDKLWRGVIGYLGAVEEVSISGCDEIRYLWESEAEASKVLMNLKKLNLGECENLVSLGEKEEDDSGSSLTSFRRLRVWDCNSLEHCNCPDSLESLMIHGCYSITSVSFPTEGGQKLKSLSITDCKKLSEEELGGREKTRMLINSNMQMLGSVIIHNWPNLKSINELSCFIHLTWLTLSECPSMDSFPDHELPNLTSLTHLTIQKCKSMDASFPCGIWPPKLSYLGIGGLKKPISEWGPQNFPTSLVSLRLYGGPYDDVKNFDQLSYLFPSTLTYLEINGFQKLKSVSMGLQHLTCLQRLYIFNCPKMIDLPERLLPSLLVLWIEGCPNLKERISRGGSYWPHISLIPCFEIDSVITSST</sequence>
<evidence type="ECO:0000256" key="1">
    <source>
        <dbReference type="ARBA" id="ARBA00008894"/>
    </source>
</evidence>
<dbReference type="InterPro" id="IPR055414">
    <property type="entry name" value="LRR_R13L4/SHOC2-like"/>
</dbReference>
<dbReference type="PRINTS" id="PR00364">
    <property type="entry name" value="DISEASERSIST"/>
</dbReference>
<dbReference type="GO" id="GO:0043531">
    <property type="term" value="F:ADP binding"/>
    <property type="evidence" value="ECO:0007669"/>
    <property type="project" value="InterPro"/>
</dbReference>
<dbReference type="InterPro" id="IPR002182">
    <property type="entry name" value="NB-ARC"/>
</dbReference>
<dbReference type="Pfam" id="PF23559">
    <property type="entry name" value="WHD_DRP"/>
    <property type="match status" value="1"/>
</dbReference>
<keyword evidence="6" id="KW-0067">ATP-binding</keyword>
<keyword evidence="4" id="KW-0547">Nucleotide-binding</keyword>
<dbReference type="AlphaFoldDB" id="A0AA35VIA0"/>
<evidence type="ECO:0000256" key="2">
    <source>
        <dbReference type="ARBA" id="ARBA00022614"/>
    </source>
</evidence>
<dbReference type="Pfam" id="PF23598">
    <property type="entry name" value="LRR_14"/>
    <property type="match status" value="1"/>
</dbReference>
<dbReference type="FunFam" id="3.40.50.300:FF:001091">
    <property type="entry name" value="Probable disease resistance protein At1g61300"/>
    <property type="match status" value="1"/>
</dbReference>
<evidence type="ECO:0000256" key="6">
    <source>
        <dbReference type="ARBA" id="ARBA00022840"/>
    </source>
</evidence>
<name>A0AA35VIA0_LACSI</name>
<dbReference type="Gene3D" id="1.10.10.10">
    <property type="entry name" value="Winged helix-like DNA-binding domain superfamily/Winged helix DNA-binding domain"/>
    <property type="match status" value="1"/>
</dbReference>
<dbReference type="InterPro" id="IPR027417">
    <property type="entry name" value="P-loop_NTPase"/>
</dbReference>
<dbReference type="Gene3D" id="1.20.5.4130">
    <property type="match status" value="1"/>
</dbReference>
<dbReference type="Pfam" id="PF18052">
    <property type="entry name" value="Rx_N"/>
    <property type="match status" value="1"/>
</dbReference>
<evidence type="ECO:0008006" key="13">
    <source>
        <dbReference type="Google" id="ProtNLM"/>
    </source>
</evidence>
<dbReference type="Gene3D" id="3.80.10.10">
    <property type="entry name" value="Ribonuclease Inhibitor"/>
    <property type="match status" value="3"/>
</dbReference>
<dbReference type="Pfam" id="PF00931">
    <property type="entry name" value="NB-ARC"/>
    <property type="match status" value="1"/>
</dbReference>
<dbReference type="Proteomes" id="UP001177003">
    <property type="component" value="Chromosome 0"/>
</dbReference>
<dbReference type="InterPro" id="IPR058922">
    <property type="entry name" value="WHD_DRP"/>
</dbReference>
<keyword evidence="5" id="KW-0611">Plant defense</keyword>
<dbReference type="SUPFAM" id="SSF52058">
    <property type="entry name" value="L domain-like"/>
    <property type="match status" value="2"/>
</dbReference>
<dbReference type="InterPro" id="IPR041118">
    <property type="entry name" value="Rx_N"/>
</dbReference>
<evidence type="ECO:0000313" key="11">
    <source>
        <dbReference type="EMBL" id="CAI9260353.1"/>
    </source>
</evidence>
<keyword evidence="2" id="KW-0433">Leucine-rich repeat</keyword>
<comment type="similarity">
    <text evidence="1">Belongs to the disease resistance NB-LRR family.</text>
</comment>
<protein>
    <recommendedName>
        <fullName evidence="13">NBS-LRR resistance-like protein</fullName>
    </recommendedName>
</protein>
<dbReference type="Gene3D" id="3.40.50.300">
    <property type="entry name" value="P-loop containing nucleotide triphosphate hydrolases"/>
    <property type="match status" value="1"/>
</dbReference>
<feature type="domain" description="Disease resistance R13L4/SHOC-2-like LRR" evidence="10">
    <location>
        <begin position="570"/>
        <end position="893"/>
    </location>
</feature>
<proteinExistence type="inferred from homology"/>
<dbReference type="EMBL" id="OX465086">
    <property type="protein sequence ID" value="CAI9260353.1"/>
    <property type="molecule type" value="Genomic_DNA"/>
</dbReference>
<dbReference type="InterPro" id="IPR036388">
    <property type="entry name" value="WH-like_DNA-bd_sf"/>
</dbReference>
<keyword evidence="3" id="KW-0677">Repeat</keyword>
<dbReference type="FunFam" id="1.10.10.10:FF:000322">
    <property type="entry name" value="Probable disease resistance protein At1g63360"/>
    <property type="match status" value="1"/>
</dbReference>
<evidence type="ECO:0000313" key="12">
    <source>
        <dbReference type="Proteomes" id="UP001177003"/>
    </source>
</evidence>
<feature type="domain" description="Disease resistance N-terminal" evidence="8">
    <location>
        <begin position="11"/>
        <end position="94"/>
    </location>
</feature>
<dbReference type="GO" id="GO:0005524">
    <property type="term" value="F:ATP binding"/>
    <property type="evidence" value="ECO:0007669"/>
    <property type="project" value="UniProtKB-KW"/>
</dbReference>
<dbReference type="PANTHER" id="PTHR36766:SF61">
    <property type="entry name" value="NB-ARC DOMAIN DISEASE RESISTANCE PROTEIN"/>
    <property type="match status" value="1"/>
</dbReference>
<accession>A0AA35VIA0</accession>
<dbReference type="PANTHER" id="PTHR36766">
    <property type="entry name" value="PLANT BROAD-SPECTRUM MILDEW RESISTANCE PROTEIN RPW8"/>
    <property type="match status" value="1"/>
</dbReference>
<evidence type="ECO:0000259" key="10">
    <source>
        <dbReference type="Pfam" id="PF23598"/>
    </source>
</evidence>
<evidence type="ECO:0000256" key="3">
    <source>
        <dbReference type="ARBA" id="ARBA00022737"/>
    </source>
</evidence>
<dbReference type="SUPFAM" id="SSF52540">
    <property type="entry name" value="P-loop containing nucleoside triphosphate hydrolases"/>
    <property type="match status" value="1"/>
</dbReference>
<dbReference type="GO" id="GO:0051607">
    <property type="term" value="P:defense response to virus"/>
    <property type="evidence" value="ECO:0007669"/>
    <property type="project" value="UniProtKB-ARBA"/>
</dbReference>
<evidence type="ECO:0000256" key="5">
    <source>
        <dbReference type="ARBA" id="ARBA00022821"/>
    </source>
</evidence>
<evidence type="ECO:0000256" key="4">
    <source>
        <dbReference type="ARBA" id="ARBA00022741"/>
    </source>
</evidence>
<feature type="domain" description="Disease resistance protein winged helix" evidence="9">
    <location>
        <begin position="428"/>
        <end position="496"/>
    </location>
</feature>
<evidence type="ECO:0000259" key="7">
    <source>
        <dbReference type="Pfam" id="PF00931"/>
    </source>
</evidence>
<evidence type="ECO:0000259" key="9">
    <source>
        <dbReference type="Pfam" id="PF23559"/>
    </source>
</evidence>
<reference evidence="11" key="1">
    <citation type="submission" date="2023-04" db="EMBL/GenBank/DDBJ databases">
        <authorList>
            <person name="Vijverberg K."/>
            <person name="Xiong W."/>
            <person name="Schranz E."/>
        </authorList>
    </citation>
    <scope>NUCLEOTIDE SEQUENCE</scope>
</reference>
<gene>
    <name evidence="11" type="ORF">LSALG_LOCUS1190</name>
</gene>
<dbReference type="InterPro" id="IPR032675">
    <property type="entry name" value="LRR_dom_sf"/>
</dbReference>
<keyword evidence="12" id="KW-1185">Reference proteome</keyword>
<evidence type="ECO:0000259" key="8">
    <source>
        <dbReference type="Pfam" id="PF18052"/>
    </source>
</evidence>
<organism evidence="11 12">
    <name type="scientific">Lactuca saligna</name>
    <name type="common">Willowleaf lettuce</name>
    <dbReference type="NCBI Taxonomy" id="75948"/>
    <lineage>
        <taxon>Eukaryota</taxon>
        <taxon>Viridiplantae</taxon>
        <taxon>Streptophyta</taxon>
        <taxon>Embryophyta</taxon>
        <taxon>Tracheophyta</taxon>
        <taxon>Spermatophyta</taxon>
        <taxon>Magnoliopsida</taxon>
        <taxon>eudicotyledons</taxon>
        <taxon>Gunneridae</taxon>
        <taxon>Pentapetalae</taxon>
        <taxon>asterids</taxon>
        <taxon>campanulids</taxon>
        <taxon>Asterales</taxon>
        <taxon>Asteraceae</taxon>
        <taxon>Cichorioideae</taxon>
        <taxon>Cichorieae</taxon>
        <taxon>Lactucinae</taxon>
        <taxon>Lactuca</taxon>
    </lineage>
</organism>